<protein>
    <submittedName>
        <fullName evidence="2">Uncharacterized protein</fullName>
    </submittedName>
</protein>
<feature type="region of interest" description="Disordered" evidence="1">
    <location>
        <begin position="1"/>
        <end position="48"/>
    </location>
</feature>
<organism evidence="2 3">
    <name type="scientific">Glycine soja</name>
    <name type="common">Wild soybean</name>
    <dbReference type="NCBI Taxonomy" id="3848"/>
    <lineage>
        <taxon>Eukaryota</taxon>
        <taxon>Viridiplantae</taxon>
        <taxon>Streptophyta</taxon>
        <taxon>Embryophyta</taxon>
        <taxon>Tracheophyta</taxon>
        <taxon>Spermatophyta</taxon>
        <taxon>Magnoliopsida</taxon>
        <taxon>eudicotyledons</taxon>
        <taxon>Gunneridae</taxon>
        <taxon>Pentapetalae</taxon>
        <taxon>rosids</taxon>
        <taxon>fabids</taxon>
        <taxon>Fabales</taxon>
        <taxon>Fabaceae</taxon>
        <taxon>Papilionoideae</taxon>
        <taxon>50 kb inversion clade</taxon>
        <taxon>NPAAA clade</taxon>
        <taxon>indigoferoid/millettioid clade</taxon>
        <taxon>Phaseoleae</taxon>
        <taxon>Glycine</taxon>
        <taxon>Glycine subgen. Soja</taxon>
    </lineage>
</organism>
<comment type="caution">
    <text evidence="2">The sequence shown here is derived from an EMBL/GenBank/DDBJ whole genome shotgun (WGS) entry which is preliminary data.</text>
</comment>
<name>A0A445G181_GLYSO</name>
<keyword evidence="3" id="KW-1185">Reference proteome</keyword>
<evidence type="ECO:0000313" key="2">
    <source>
        <dbReference type="EMBL" id="RZB54986.1"/>
    </source>
</evidence>
<evidence type="ECO:0000313" key="3">
    <source>
        <dbReference type="Proteomes" id="UP000289340"/>
    </source>
</evidence>
<dbReference type="AlphaFoldDB" id="A0A445G181"/>
<dbReference type="Proteomes" id="UP000289340">
    <property type="component" value="Chromosome 17"/>
</dbReference>
<dbReference type="EMBL" id="QZWG01000017">
    <property type="protein sequence ID" value="RZB54986.1"/>
    <property type="molecule type" value="Genomic_DNA"/>
</dbReference>
<sequence>MSRFPLTTHQPPPHKGTTASARCDNNPPNRVDPPHDVDDPSPVSPSPTMDLVLGVLFLHVPSMGCAISDGDFVHDGHMSRGEENVITAGDLRRGKRQHCWRHSESATALGDSA</sequence>
<proteinExistence type="predicted"/>
<accession>A0A445G181</accession>
<reference evidence="2 3" key="1">
    <citation type="submission" date="2018-09" db="EMBL/GenBank/DDBJ databases">
        <title>A high-quality reference genome of wild soybean provides a powerful tool to mine soybean genomes.</title>
        <authorList>
            <person name="Xie M."/>
            <person name="Chung C.Y.L."/>
            <person name="Li M.-W."/>
            <person name="Wong F.-L."/>
            <person name="Chan T.-F."/>
            <person name="Lam H.-M."/>
        </authorList>
    </citation>
    <scope>NUCLEOTIDE SEQUENCE [LARGE SCALE GENOMIC DNA]</scope>
    <source>
        <strain evidence="3">cv. W05</strain>
        <tissue evidence="2">Hypocotyl of etiolated seedlings</tissue>
    </source>
</reference>
<gene>
    <name evidence="2" type="ORF">D0Y65_044760</name>
</gene>
<evidence type="ECO:0000256" key="1">
    <source>
        <dbReference type="SAM" id="MobiDB-lite"/>
    </source>
</evidence>